<dbReference type="Gene3D" id="3.10.310.70">
    <property type="match status" value="1"/>
</dbReference>
<comment type="caution">
    <text evidence="2">The sequence shown here is derived from an EMBL/GenBank/DDBJ whole genome shotgun (WGS) entry which is preliminary data.</text>
</comment>
<gene>
    <name evidence="2" type="ORF">GCM10009039_04840</name>
</gene>
<dbReference type="Proteomes" id="UP000607197">
    <property type="component" value="Unassembled WGS sequence"/>
</dbReference>
<dbReference type="CDD" id="cd01300">
    <property type="entry name" value="YtcJ_like"/>
    <property type="match status" value="1"/>
</dbReference>
<dbReference type="Pfam" id="PF07969">
    <property type="entry name" value="Amidohydro_3"/>
    <property type="match status" value="1"/>
</dbReference>
<dbReference type="SUPFAM" id="SSF51556">
    <property type="entry name" value="Metallo-dependent hydrolases"/>
    <property type="match status" value="1"/>
</dbReference>
<dbReference type="Gene3D" id="3.20.20.140">
    <property type="entry name" value="Metal-dependent hydrolases"/>
    <property type="match status" value="1"/>
</dbReference>
<dbReference type="InterPro" id="IPR013108">
    <property type="entry name" value="Amidohydro_3"/>
</dbReference>
<dbReference type="SUPFAM" id="SSF51338">
    <property type="entry name" value="Composite domain of metallo-dependent hydrolases"/>
    <property type="match status" value="1"/>
</dbReference>
<dbReference type="Gene3D" id="2.30.40.10">
    <property type="entry name" value="Urease, subunit C, domain 1"/>
    <property type="match status" value="1"/>
</dbReference>
<name>A0A830F839_9EURY</name>
<dbReference type="RefSeq" id="WP_188975472.1">
    <property type="nucleotide sequence ID" value="NZ_BMPG01000001.1"/>
</dbReference>
<reference evidence="2" key="2">
    <citation type="submission" date="2020-09" db="EMBL/GenBank/DDBJ databases">
        <authorList>
            <person name="Sun Q."/>
            <person name="Ohkuma M."/>
        </authorList>
    </citation>
    <scope>NUCLEOTIDE SEQUENCE</scope>
    <source>
        <strain evidence="2">JCM 19596</strain>
    </source>
</reference>
<dbReference type="InterPro" id="IPR033932">
    <property type="entry name" value="YtcJ-like"/>
</dbReference>
<evidence type="ECO:0000313" key="3">
    <source>
        <dbReference type="Proteomes" id="UP000607197"/>
    </source>
</evidence>
<dbReference type="EMBL" id="BMPG01000001">
    <property type="protein sequence ID" value="GGL49733.1"/>
    <property type="molecule type" value="Genomic_DNA"/>
</dbReference>
<evidence type="ECO:0000259" key="1">
    <source>
        <dbReference type="Pfam" id="PF07969"/>
    </source>
</evidence>
<dbReference type="PANTHER" id="PTHR22642:SF2">
    <property type="entry name" value="PROTEIN LONG AFTER FAR-RED 3"/>
    <property type="match status" value="1"/>
</dbReference>
<dbReference type="AlphaFoldDB" id="A0A830F839"/>
<feature type="domain" description="Amidohydrolase 3" evidence="1">
    <location>
        <begin position="52"/>
        <end position="501"/>
    </location>
</feature>
<dbReference type="InterPro" id="IPR032466">
    <property type="entry name" value="Metal_Hydrolase"/>
</dbReference>
<keyword evidence="2" id="KW-0378">Hydrolase</keyword>
<reference evidence="2" key="1">
    <citation type="journal article" date="2014" name="Int. J. Syst. Evol. Microbiol.">
        <title>Complete genome sequence of Corynebacterium casei LMG S-19264T (=DSM 44701T), isolated from a smear-ripened cheese.</title>
        <authorList>
            <consortium name="US DOE Joint Genome Institute (JGI-PGF)"/>
            <person name="Walter F."/>
            <person name="Albersmeier A."/>
            <person name="Kalinowski J."/>
            <person name="Ruckert C."/>
        </authorList>
    </citation>
    <scope>NUCLEOTIDE SEQUENCE</scope>
    <source>
        <strain evidence="2">JCM 19596</strain>
    </source>
</reference>
<dbReference type="InterPro" id="IPR011059">
    <property type="entry name" value="Metal-dep_hydrolase_composite"/>
</dbReference>
<dbReference type="OrthoDB" id="8791at2157"/>
<sequence length="504" mass="55423">MTAPADRVFLDGEVHTLGTPDKTYEAVAVRDGRVVRLADTYEVEFLVGAETEVIDLDGRVLLPGFVDAHVHMTTVGQHAVHADLRGAESLDDALARLRERARHADEWILGYGFDESTWPDGRILTSDDLDGVSTDRPVVAFREDLHTAAVNSVVLDEYGNEMPDADVRENGVIVEDAVNVVTERVEPNRTEARELLREAQREAHSRGITAVHDMVRKSRAPAAYRALDAAGDLRLRVRLNYWADHLDAVRELGLATNWGSENLRVGAIKSFTDGSLGGHTAKLSFDYADADGERGTWVVDPEELDEIVQEADRQGLQVTAHAIGDEAVDAVLDAYEATENPGKSRHRIEHAELASDDAIERMADLGVVASMQPNFLKWSHPGGLYDDRIGAERRDTHNRYPAYLDAGVPLAFGSDSMPLDPLLGVHEATHPPEETQELSVTEALRAYTSGAAYAGFDEDRMGTIEEGYLADFVALDRSPWDVDDIEHVPVAFTVVDGDIVYDAR</sequence>
<proteinExistence type="predicted"/>
<protein>
    <submittedName>
        <fullName evidence="2">Amidohydrolase</fullName>
    </submittedName>
</protein>
<keyword evidence="3" id="KW-1185">Reference proteome</keyword>
<evidence type="ECO:0000313" key="2">
    <source>
        <dbReference type="EMBL" id="GGL49733.1"/>
    </source>
</evidence>
<accession>A0A830F839</accession>
<dbReference type="PANTHER" id="PTHR22642">
    <property type="entry name" value="IMIDAZOLONEPROPIONASE"/>
    <property type="match status" value="1"/>
</dbReference>
<organism evidence="2 3">
    <name type="scientific">Halocalculus aciditolerans</name>
    <dbReference type="NCBI Taxonomy" id="1383812"/>
    <lineage>
        <taxon>Archaea</taxon>
        <taxon>Methanobacteriati</taxon>
        <taxon>Methanobacteriota</taxon>
        <taxon>Stenosarchaea group</taxon>
        <taxon>Halobacteria</taxon>
        <taxon>Halobacteriales</taxon>
        <taxon>Halobacteriaceae</taxon>
        <taxon>Halocalculus</taxon>
    </lineage>
</organism>
<dbReference type="GO" id="GO:0016810">
    <property type="term" value="F:hydrolase activity, acting on carbon-nitrogen (but not peptide) bonds"/>
    <property type="evidence" value="ECO:0007669"/>
    <property type="project" value="InterPro"/>
</dbReference>